<comment type="similarity">
    <text evidence="3">Belongs to the prokaryotic molybdopterin-containing oxidoreductase family.</text>
</comment>
<keyword evidence="7" id="KW-0560">Oxidoreductase</keyword>
<comment type="caution">
    <text evidence="13">The sequence shown here is derived from an EMBL/GenBank/DDBJ whole genome shotgun (WGS) entry which is preliminary data.</text>
</comment>
<evidence type="ECO:0000256" key="4">
    <source>
        <dbReference type="ARBA" id="ARBA00022485"/>
    </source>
</evidence>
<evidence type="ECO:0000259" key="12">
    <source>
        <dbReference type="Pfam" id="PF01568"/>
    </source>
</evidence>
<protein>
    <submittedName>
        <fullName evidence="13">FdhF/YdeP family oxidoreductase</fullName>
    </submittedName>
</protein>
<evidence type="ECO:0000313" key="13">
    <source>
        <dbReference type="EMBL" id="MEM5425925.1"/>
    </source>
</evidence>
<dbReference type="Gene3D" id="3.40.50.740">
    <property type="match status" value="1"/>
</dbReference>
<feature type="region of interest" description="Disordered" evidence="10">
    <location>
        <begin position="1"/>
        <end position="26"/>
    </location>
</feature>
<reference evidence="13 14" key="1">
    <citation type="submission" date="2024-01" db="EMBL/GenBank/DDBJ databases">
        <title>The diversity of rhizobia nodulating Mimosa spp. in eleven states of Brazil covering several biomes is determined by host plant, location, and edaphic factors.</title>
        <authorList>
            <person name="Rouws L."/>
            <person name="Barauna A."/>
            <person name="Beukes C."/>
            <person name="De Faria S.M."/>
            <person name="Gross E."/>
            <person name="Dos Reis Junior F.B."/>
            <person name="Simon M."/>
            <person name="Maluk M."/>
            <person name="Odee D.W."/>
            <person name="Kenicer G."/>
            <person name="Young J.P.W."/>
            <person name="Reis V.M."/>
            <person name="Zilli J."/>
            <person name="James E.K."/>
        </authorList>
    </citation>
    <scope>NUCLEOTIDE SEQUENCE [LARGE SCALE GENOMIC DNA]</scope>
    <source>
        <strain evidence="13 14">JPY167</strain>
    </source>
</reference>
<dbReference type="SUPFAM" id="SSF50692">
    <property type="entry name" value="ADC-like"/>
    <property type="match status" value="1"/>
</dbReference>
<accession>A0ABU9S0S1</accession>
<name>A0ABU9S0S1_9BURK</name>
<keyword evidence="8" id="KW-0408">Iron</keyword>
<dbReference type="CDD" id="cd02767">
    <property type="entry name" value="MopB_ydeP"/>
    <property type="match status" value="1"/>
</dbReference>
<organism evidence="13 14">
    <name type="scientific">Paraburkholderia ferrariae</name>
    <dbReference type="NCBI Taxonomy" id="386056"/>
    <lineage>
        <taxon>Bacteria</taxon>
        <taxon>Pseudomonadati</taxon>
        <taxon>Pseudomonadota</taxon>
        <taxon>Betaproteobacteria</taxon>
        <taxon>Burkholderiales</taxon>
        <taxon>Burkholderiaceae</taxon>
        <taxon>Paraburkholderia</taxon>
    </lineage>
</organism>
<keyword evidence="6" id="KW-0479">Metal-binding</keyword>
<dbReference type="Proteomes" id="UP001489897">
    <property type="component" value="Unassembled WGS sequence"/>
</dbReference>
<comment type="cofactor">
    <cofactor evidence="1">
        <name>Mo-bis(molybdopterin guanine dinucleotide)</name>
        <dbReference type="ChEBI" id="CHEBI:60539"/>
    </cofactor>
</comment>
<dbReference type="CDD" id="cd02787">
    <property type="entry name" value="MopB_CT_ydeP"/>
    <property type="match status" value="1"/>
</dbReference>
<evidence type="ECO:0000256" key="7">
    <source>
        <dbReference type="ARBA" id="ARBA00023002"/>
    </source>
</evidence>
<evidence type="ECO:0000256" key="2">
    <source>
        <dbReference type="ARBA" id="ARBA00001966"/>
    </source>
</evidence>
<feature type="domain" description="Molybdopterin oxidoreductase" evidence="11">
    <location>
        <begin position="122"/>
        <end position="502"/>
    </location>
</feature>
<dbReference type="SUPFAM" id="SSF53706">
    <property type="entry name" value="Formate dehydrogenase/DMSO reductase, domains 1-3"/>
    <property type="match status" value="1"/>
</dbReference>
<dbReference type="InterPro" id="IPR041953">
    <property type="entry name" value="YdeP_MopB"/>
</dbReference>
<dbReference type="PIRSF" id="PIRSF000144">
    <property type="entry name" value="CbbBc"/>
    <property type="match status" value="1"/>
</dbReference>
<evidence type="ECO:0000256" key="3">
    <source>
        <dbReference type="ARBA" id="ARBA00010312"/>
    </source>
</evidence>
<keyword evidence="5" id="KW-0500">Molybdenum</keyword>
<dbReference type="InterPro" id="IPR050123">
    <property type="entry name" value="Prok_molybdopt-oxidoreductase"/>
</dbReference>
<proteinExistence type="inferred from homology"/>
<feature type="domain" description="Molybdopterin dinucleotide-binding" evidence="12">
    <location>
        <begin position="659"/>
        <end position="716"/>
    </location>
</feature>
<evidence type="ECO:0000256" key="1">
    <source>
        <dbReference type="ARBA" id="ARBA00001942"/>
    </source>
</evidence>
<sequence length="798" mass="87911">MAKGQRSKETPQARESRRTSEYPYASGGWGSLKAVTRILVKEKVALKDMSLLPLQNKPEGFMCVSCSWAKPARPHAFEFCESGAKATAWDTTPKRADREFFAAHSVTELMQWHDHDLEEAGRLTEPMRYDAATDHLVPVSWEEAFESIGAELRGLDPKGVVFYTSGRASLEASYMLQLFARMYGTNNLPDSSNMCHESTSVGLKEAIGVGVGTIGLDDFDTTDLMFFFGQNVGTNSPRMLHQLQDARRRGVPIVTFNPLREPGLVAFANPQSPQDMLLPANTQISTQYHQLRVGGDTAAITGICKAVIEAHDKAVSLGQPPVLDLVFIEAHTKGFDEFAHFVRETGWDAIERESGLQRVALEAAAREYSVANAVIVHYGMGLTQHRLGVQNVRMICNLLFLRGNIGRPGAGPSPVRGHSNVQGQRTVGITEKPELAPLDELAKQFNFEPPRDKGFNTVEAFEAMLEGTVKAVVNFGGNLVRSVPDRNRTQPAWANLQLAVNVATKLNRSHLVHAKTTYVLPCLSRIEIDRTGGHEQFVSMEDSTARFHGSRGVAEPAAPTVRSEPFIIAGLARATLRERSTVDWEDWCADYARVRTEMGKTWPAMFAGFESSMWTPGGVVRPLPARERTWKTKSGKAEFMVPEALSEDPDMNEREPDALRLMSLRADGQFNTTLYSLDDRFRGVKGSRMVVLMNRDDMEARDIEEGDRVTLRTIADDGVVREVAGLAAKPYDIPRGCAAGYYPECNPLLPLWHYAKESKVPGAKSIPVRVVAIEPKRARGSGSDSAGSDKVPGATASH</sequence>
<evidence type="ECO:0000256" key="6">
    <source>
        <dbReference type="ARBA" id="ARBA00022723"/>
    </source>
</evidence>
<dbReference type="InterPro" id="IPR037951">
    <property type="entry name" value="MopB_CT_YdeP"/>
</dbReference>
<dbReference type="PANTHER" id="PTHR43105:SF4">
    <property type="entry name" value="PROTEIN YDEP"/>
    <property type="match status" value="1"/>
</dbReference>
<dbReference type="InterPro" id="IPR010046">
    <property type="entry name" value="Mopterin_OxRdtse_a_bac"/>
</dbReference>
<dbReference type="PANTHER" id="PTHR43105">
    <property type="entry name" value="RESPIRATORY NITRATE REDUCTASE"/>
    <property type="match status" value="1"/>
</dbReference>
<evidence type="ECO:0000256" key="5">
    <source>
        <dbReference type="ARBA" id="ARBA00022505"/>
    </source>
</evidence>
<dbReference type="Gene3D" id="3.40.228.10">
    <property type="entry name" value="Dimethylsulfoxide Reductase, domain 2"/>
    <property type="match status" value="1"/>
</dbReference>
<feature type="region of interest" description="Disordered" evidence="10">
    <location>
        <begin position="777"/>
        <end position="798"/>
    </location>
</feature>
<gene>
    <name evidence="13" type="ORF">VSR73_33350</name>
</gene>
<keyword evidence="4" id="KW-0004">4Fe-4S</keyword>
<dbReference type="Pfam" id="PF01568">
    <property type="entry name" value="Molydop_binding"/>
    <property type="match status" value="1"/>
</dbReference>
<evidence type="ECO:0000256" key="10">
    <source>
        <dbReference type="SAM" id="MobiDB-lite"/>
    </source>
</evidence>
<comment type="cofactor">
    <cofactor evidence="2">
        <name>[4Fe-4S] cluster</name>
        <dbReference type="ChEBI" id="CHEBI:49883"/>
    </cofactor>
</comment>
<keyword evidence="9" id="KW-0411">Iron-sulfur</keyword>
<evidence type="ECO:0000256" key="9">
    <source>
        <dbReference type="ARBA" id="ARBA00023014"/>
    </source>
</evidence>
<dbReference type="InterPro" id="IPR006656">
    <property type="entry name" value="Mopterin_OxRdtase"/>
</dbReference>
<dbReference type="EMBL" id="JAYMRV010000013">
    <property type="protein sequence ID" value="MEM5425925.1"/>
    <property type="molecule type" value="Genomic_DNA"/>
</dbReference>
<keyword evidence="14" id="KW-1185">Reference proteome</keyword>
<dbReference type="RefSeq" id="WP_342949735.1">
    <property type="nucleotide sequence ID" value="NZ_JAYMRV010000013.1"/>
</dbReference>
<dbReference type="NCBIfam" id="TIGR01701">
    <property type="entry name" value="Fdhalpha-like"/>
    <property type="match status" value="1"/>
</dbReference>
<dbReference type="InterPro" id="IPR006657">
    <property type="entry name" value="MoPterin_dinucl-bd_dom"/>
</dbReference>
<evidence type="ECO:0000259" key="11">
    <source>
        <dbReference type="Pfam" id="PF00384"/>
    </source>
</evidence>
<evidence type="ECO:0000313" key="14">
    <source>
        <dbReference type="Proteomes" id="UP001489897"/>
    </source>
</evidence>
<evidence type="ECO:0000256" key="8">
    <source>
        <dbReference type="ARBA" id="ARBA00023004"/>
    </source>
</evidence>
<dbReference type="InterPro" id="IPR009010">
    <property type="entry name" value="Asp_de-COase-like_dom_sf"/>
</dbReference>
<feature type="compositionally biased region" description="Basic and acidic residues" evidence="10">
    <location>
        <begin position="1"/>
        <end position="20"/>
    </location>
</feature>
<feature type="compositionally biased region" description="Low complexity" evidence="10">
    <location>
        <begin position="780"/>
        <end position="790"/>
    </location>
</feature>
<dbReference type="Pfam" id="PF00384">
    <property type="entry name" value="Molybdopterin"/>
    <property type="match status" value="1"/>
</dbReference>